<dbReference type="PRINTS" id="PR00455">
    <property type="entry name" value="HTHTETR"/>
</dbReference>
<dbReference type="InterPro" id="IPR036271">
    <property type="entry name" value="Tet_transcr_reg_TetR-rel_C_sf"/>
</dbReference>
<dbReference type="GO" id="GO:0000976">
    <property type="term" value="F:transcription cis-regulatory region binding"/>
    <property type="evidence" value="ECO:0007669"/>
    <property type="project" value="TreeGrafter"/>
</dbReference>
<keyword evidence="7" id="KW-1185">Reference proteome</keyword>
<evidence type="ECO:0000313" key="7">
    <source>
        <dbReference type="Proteomes" id="UP000290365"/>
    </source>
</evidence>
<feature type="DNA-binding region" description="H-T-H motif" evidence="4">
    <location>
        <begin position="39"/>
        <end position="58"/>
    </location>
</feature>
<dbReference type="PANTHER" id="PTHR30055">
    <property type="entry name" value="HTH-TYPE TRANSCRIPTIONAL REGULATOR RUTR"/>
    <property type="match status" value="1"/>
</dbReference>
<dbReference type="PANTHER" id="PTHR30055:SF220">
    <property type="entry name" value="TETR-FAMILY REGULATORY PROTEIN"/>
    <property type="match status" value="1"/>
</dbReference>
<organism evidence="6 7">
    <name type="scientific">Ktedonosporobacter rubrisoli</name>
    <dbReference type="NCBI Taxonomy" id="2509675"/>
    <lineage>
        <taxon>Bacteria</taxon>
        <taxon>Bacillati</taxon>
        <taxon>Chloroflexota</taxon>
        <taxon>Ktedonobacteria</taxon>
        <taxon>Ktedonobacterales</taxon>
        <taxon>Ktedonosporobacteraceae</taxon>
        <taxon>Ktedonosporobacter</taxon>
    </lineage>
</organism>
<evidence type="ECO:0000259" key="5">
    <source>
        <dbReference type="PROSITE" id="PS50977"/>
    </source>
</evidence>
<dbReference type="InterPro" id="IPR025996">
    <property type="entry name" value="MT1864/Rv1816-like_C"/>
</dbReference>
<keyword evidence="1" id="KW-0805">Transcription regulation</keyword>
<keyword evidence="3" id="KW-0804">Transcription</keyword>
<keyword evidence="2 4" id="KW-0238">DNA-binding</keyword>
<proteinExistence type="predicted"/>
<dbReference type="SUPFAM" id="SSF46689">
    <property type="entry name" value="Homeodomain-like"/>
    <property type="match status" value="1"/>
</dbReference>
<dbReference type="RefSeq" id="WP_129886069.1">
    <property type="nucleotide sequence ID" value="NZ_CP035758.1"/>
</dbReference>
<evidence type="ECO:0000256" key="3">
    <source>
        <dbReference type="ARBA" id="ARBA00023163"/>
    </source>
</evidence>
<dbReference type="SUPFAM" id="SSF48498">
    <property type="entry name" value="Tetracyclin repressor-like, C-terminal domain"/>
    <property type="match status" value="1"/>
</dbReference>
<dbReference type="Pfam" id="PF13305">
    <property type="entry name" value="TetR_C_33"/>
    <property type="match status" value="1"/>
</dbReference>
<dbReference type="InterPro" id="IPR001647">
    <property type="entry name" value="HTH_TetR"/>
</dbReference>
<dbReference type="OrthoDB" id="9179041at2"/>
<dbReference type="Proteomes" id="UP000290365">
    <property type="component" value="Chromosome"/>
</dbReference>
<dbReference type="AlphaFoldDB" id="A0A4V0YY98"/>
<reference evidence="6 7" key="1">
    <citation type="submission" date="2019-01" db="EMBL/GenBank/DDBJ databases">
        <title>Ktedonosporobacter rubrisoli SCAWS-G2.</title>
        <authorList>
            <person name="Huang Y."/>
            <person name="Yan B."/>
        </authorList>
    </citation>
    <scope>NUCLEOTIDE SEQUENCE [LARGE SCALE GENOMIC DNA]</scope>
    <source>
        <strain evidence="6 7">SCAWS-G2</strain>
    </source>
</reference>
<name>A0A4V0YY98_KTERU</name>
<evidence type="ECO:0000256" key="2">
    <source>
        <dbReference type="ARBA" id="ARBA00023125"/>
    </source>
</evidence>
<evidence type="ECO:0000313" key="6">
    <source>
        <dbReference type="EMBL" id="QBD75471.1"/>
    </source>
</evidence>
<dbReference type="Gene3D" id="1.10.357.10">
    <property type="entry name" value="Tetracycline Repressor, domain 2"/>
    <property type="match status" value="1"/>
</dbReference>
<dbReference type="GO" id="GO:0003700">
    <property type="term" value="F:DNA-binding transcription factor activity"/>
    <property type="evidence" value="ECO:0007669"/>
    <property type="project" value="TreeGrafter"/>
</dbReference>
<evidence type="ECO:0000256" key="4">
    <source>
        <dbReference type="PROSITE-ProRule" id="PRU00335"/>
    </source>
</evidence>
<evidence type="ECO:0000256" key="1">
    <source>
        <dbReference type="ARBA" id="ARBA00023015"/>
    </source>
</evidence>
<dbReference type="EMBL" id="CP035758">
    <property type="protein sequence ID" value="QBD75471.1"/>
    <property type="molecule type" value="Genomic_DNA"/>
</dbReference>
<gene>
    <name evidence="6" type="ORF">EPA93_05420</name>
</gene>
<feature type="domain" description="HTH tetR-type" evidence="5">
    <location>
        <begin position="16"/>
        <end position="76"/>
    </location>
</feature>
<accession>A0A4V0YY98</accession>
<dbReference type="KEGG" id="kbs:EPA93_05420"/>
<dbReference type="InterPro" id="IPR009057">
    <property type="entry name" value="Homeodomain-like_sf"/>
</dbReference>
<dbReference type="InterPro" id="IPR050109">
    <property type="entry name" value="HTH-type_TetR-like_transc_reg"/>
</dbReference>
<dbReference type="PROSITE" id="PS50977">
    <property type="entry name" value="HTH_TETR_2"/>
    <property type="match status" value="1"/>
</dbReference>
<protein>
    <submittedName>
        <fullName evidence="6">TetR/AcrR family transcriptional regulator</fullName>
    </submittedName>
</protein>
<sequence>MNESLERSKGKPYHHGDLRNALLQAALELLTEGGAAALDLRKVARKAGVSHAAPYRHFADKQALIAALSEEGFKRLAERIQSALQEAPDSSYAQLLSIARAYVGFAVDNPWLMREMFSGGVINREAYPDLYRASKAVFKFYVEAVRQGQARGEIVEGDPGELAGVLWSMLHGVSILVIEDQMHPYADGPEGLESVTRSCIERLYTGLGRS</sequence>
<dbReference type="Pfam" id="PF00440">
    <property type="entry name" value="TetR_N"/>
    <property type="match status" value="1"/>
</dbReference>